<name>A0A645G8X4_9ZZZZ</name>
<evidence type="ECO:0000313" key="1">
    <source>
        <dbReference type="EMBL" id="MPN23348.1"/>
    </source>
</evidence>
<proteinExistence type="predicted"/>
<comment type="caution">
    <text evidence="1">The sequence shown here is derived from an EMBL/GenBank/DDBJ whole genome shotgun (WGS) entry which is preliminary data.</text>
</comment>
<reference evidence="1" key="1">
    <citation type="submission" date="2019-08" db="EMBL/GenBank/DDBJ databases">
        <authorList>
            <person name="Kucharzyk K."/>
            <person name="Murdoch R.W."/>
            <person name="Higgins S."/>
            <person name="Loffler F."/>
        </authorList>
    </citation>
    <scope>NUCLEOTIDE SEQUENCE</scope>
</reference>
<accession>A0A645G8X4</accession>
<protein>
    <submittedName>
        <fullName evidence="1">Uncharacterized protein</fullName>
    </submittedName>
</protein>
<gene>
    <name evidence="1" type="ORF">SDC9_170736</name>
</gene>
<dbReference type="EMBL" id="VSSQ01071826">
    <property type="protein sequence ID" value="MPN23348.1"/>
    <property type="molecule type" value="Genomic_DNA"/>
</dbReference>
<dbReference type="AlphaFoldDB" id="A0A645G8X4"/>
<organism evidence="1">
    <name type="scientific">bioreactor metagenome</name>
    <dbReference type="NCBI Taxonomy" id="1076179"/>
    <lineage>
        <taxon>unclassified sequences</taxon>
        <taxon>metagenomes</taxon>
        <taxon>ecological metagenomes</taxon>
    </lineage>
</organism>
<sequence length="118" mass="13377">MKQAIYILALTFLTVTSSFGQTFNDSIYATWWSNKEKSIFQSVDKGTFSGMTNGYIQLKNEKDTLVLDFQNSKTTLNVIHDPDEMYDKSTKEYSAQTTSGKTSLTYEIYALANILVLN</sequence>